<feature type="region of interest" description="Disordered" evidence="1">
    <location>
        <begin position="85"/>
        <end position="115"/>
    </location>
</feature>
<feature type="domain" description="SCP" evidence="3">
    <location>
        <begin position="114"/>
        <end position="247"/>
    </location>
</feature>
<dbReference type="InterPro" id="IPR014044">
    <property type="entry name" value="CAP_dom"/>
</dbReference>
<dbReference type="OrthoDB" id="43654at2759"/>
<gene>
    <name evidence="4" type="ORF">B0J15DRAFT_39251</name>
</gene>
<reference evidence="4" key="1">
    <citation type="journal article" date="2021" name="Nat. Commun.">
        <title>Genetic determinants of endophytism in the Arabidopsis root mycobiome.</title>
        <authorList>
            <person name="Mesny F."/>
            <person name="Miyauchi S."/>
            <person name="Thiergart T."/>
            <person name="Pickel B."/>
            <person name="Atanasova L."/>
            <person name="Karlsson M."/>
            <person name="Huettel B."/>
            <person name="Barry K.W."/>
            <person name="Haridas S."/>
            <person name="Chen C."/>
            <person name="Bauer D."/>
            <person name="Andreopoulos W."/>
            <person name="Pangilinan J."/>
            <person name="LaButti K."/>
            <person name="Riley R."/>
            <person name="Lipzen A."/>
            <person name="Clum A."/>
            <person name="Drula E."/>
            <person name="Henrissat B."/>
            <person name="Kohler A."/>
            <person name="Grigoriev I.V."/>
            <person name="Martin F.M."/>
            <person name="Hacquard S."/>
        </authorList>
    </citation>
    <scope>NUCLEOTIDE SEQUENCE</scope>
    <source>
        <strain evidence="4">FSSC 5 MPI-SDFR-AT-0091</strain>
    </source>
</reference>
<keyword evidence="2" id="KW-0732">Signal</keyword>
<name>A0A9P9HAK0_FUSSL</name>
<dbReference type="PRINTS" id="PR00837">
    <property type="entry name" value="V5TPXLIKE"/>
</dbReference>
<sequence>MYFSKLAISMLAATGAVAHPHARRAAQNDVVVVEYVTKVVTEYGSSQPTYVPQRQGKQHSWWQWKPSQPEQAEQPAQTTVVVEAPKATSAPAASAPAASSGSGSSGSSSGSLNADEKGALDAHNAARAAVGTADLVWDDELAAGALEYAKQLVGIGSLVHSGADGVGENLYQGGEGEETPLTNAVNMFNDEKKDYSGQAISSTNYMNFGHYTQVVWKSTTKVGMAKAEGNGKCFVVARYQEPGNMIGETAY</sequence>
<evidence type="ECO:0000313" key="4">
    <source>
        <dbReference type="EMBL" id="KAH7253328.1"/>
    </source>
</evidence>
<dbReference type="Proteomes" id="UP000736672">
    <property type="component" value="Unassembled WGS sequence"/>
</dbReference>
<dbReference type="SUPFAM" id="SSF55797">
    <property type="entry name" value="PR-1-like"/>
    <property type="match status" value="1"/>
</dbReference>
<protein>
    <submittedName>
        <fullName evidence="4">CAP domain-containing protein</fullName>
    </submittedName>
</protein>
<dbReference type="InterPro" id="IPR034113">
    <property type="entry name" value="SCP_GAPR1-like"/>
</dbReference>
<feature type="chain" id="PRO_5040482967" evidence="2">
    <location>
        <begin position="19"/>
        <end position="251"/>
    </location>
</feature>
<dbReference type="AlphaFoldDB" id="A0A9P9HAK0"/>
<dbReference type="Pfam" id="PF00188">
    <property type="entry name" value="CAP"/>
    <property type="match status" value="1"/>
</dbReference>
<organism evidence="4 5">
    <name type="scientific">Fusarium solani</name>
    <name type="common">Filamentous fungus</name>
    <dbReference type="NCBI Taxonomy" id="169388"/>
    <lineage>
        <taxon>Eukaryota</taxon>
        <taxon>Fungi</taxon>
        <taxon>Dikarya</taxon>
        <taxon>Ascomycota</taxon>
        <taxon>Pezizomycotina</taxon>
        <taxon>Sordariomycetes</taxon>
        <taxon>Hypocreomycetidae</taxon>
        <taxon>Hypocreales</taxon>
        <taxon>Nectriaceae</taxon>
        <taxon>Fusarium</taxon>
        <taxon>Fusarium solani species complex</taxon>
    </lineage>
</organism>
<accession>A0A9P9HAK0</accession>
<proteinExistence type="predicted"/>
<dbReference type="InterPro" id="IPR035940">
    <property type="entry name" value="CAP_sf"/>
</dbReference>
<evidence type="ECO:0000313" key="5">
    <source>
        <dbReference type="Proteomes" id="UP000736672"/>
    </source>
</evidence>
<dbReference type="Gene3D" id="3.40.33.10">
    <property type="entry name" value="CAP"/>
    <property type="match status" value="1"/>
</dbReference>
<keyword evidence="5" id="KW-1185">Reference proteome</keyword>
<feature type="compositionally biased region" description="Low complexity" evidence="1">
    <location>
        <begin position="89"/>
        <end position="111"/>
    </location>
</feature>
<dbReference type="InterPro" id="IPR001283">
    <property type="entry name" value="CRISP-related"/>
</dbReference>
<dbReference type="InterPro" id="IPR018244">
    <property type="entry name" value="Allrgn_V5/Tpx1_CS"/>
</dbReference>
<comment type="caution">
    <text evidence="4">The sequence shown here is derived from an EMBL/GenBank/DDBJ whole genome shotgun (WGS) entry which is preliminary data.</text>
</comment>
<feature type="signal peptide" evidence="2">
    <location>
        <begin position="1"/>
        <end position="18"/>
    </location>
</feature>
<evidence type="ECO:0000259" key="3">
    <source>
        <dbReference type="SMART" id="SM00198"/>
    </source>
</evidence>
<dbReference type="PROSITE" id="PS01009">
    <property type="entry name" value="CRISP_1"/>
    <property type="match status" value="1"/>
</dbReference>
<dbReference type="CDD" id="cd05382">
    <property type="entry name" value="CAP_GAPR1-like"/>
    <property type="match status" value="1"/>
</dbReference>
<dbReference type="EMBL" id="JAGTJS010000011">
    <property type="protein sequence ID" value="KAH7253328.1"/>
    <property type="molecule type" value="Genomic_DNA"/>
</dbReference>
<evidence type="ECO:0000256" key="1">
    <source>
        <dbReference type="SAM" id="MobiDB-lite"/>
    </source>
</evidence>
<dbReference type="PANTHER" id="PTHR10334">
    <property type="entry name" value="CYSTEINE-RICH SECRETORY PROTEIN-RELATED"/>
    <property type="match status" value="1"/>
</dbReference>
<evidence type="ECO:0000256" key="2">
    <source>
        <dbReference type="SAM" id="SignalP"/>
    </source>
</evidence>
<dbReference type="SMART" id="SM00198">
    <property type="entry name" value="SCP"/>
    <property type="match status" value="1"/>
</dbReference>
<dbReference type="GO" id="GO:0005576">
    <property type="term" value="C:extracellular region"/>
    <property type="evidence" value="ECO:0007669"/>
    <property type="project" value="InterPro"/>
</dbReference>